<accession>A0A9W7Y7T1</accession>
<evidence type="ECO:0000256" key="1">
    <source>
        <dbReference type="ARBA" id="ARBA00022722"/>
    </source>
</evidence>
<keyword evidence="9" id="KW-1185">Reference proteome</keyword>
<keyword evidence="8" id="KW-0269">Exonuclease</keyword>
<feature type="chain" id="PRO_5040728607" description="U6 snRNA phosphodiesterase 1" evidence="7">
    <location>
        <begin position="22"/>
        <end position="343"/>
    </location>
</feature>
<name>A0A9W7Y7T1_9FUNG</name>
<evidence type="ECO:0000256" key="5">
    <source>
        <dbReference type="ARBA" id="ARBA00029543"/>
    </source>
</evidence>
<dbReference type="OrthoDB" id="49151at2759"/>
<dbReference type="PANTHER" id="PTHR13522:SF3">
    <property type="entry name" value="U6 SNRNA PHOSPHODIESTERASE 1"/>
    <property type="match status" value="1"/>
</dbReference>
<evidence type="ECO:0000313" key="9">
    <source>
        <dbReference type="Proteomes" id="UP001149813"/>
    </source>
</evidence>
<evidence type="ECO:0000313" key="8">
    <source>
        <dbReference type="EMBL" id="KAJ1725513.1"/>
    </source>
</evidence>
<organism evidence="8 9">
    <name type="scientific">Coemansia erecta</name>
    <dbReference type="NCBI Taxonomy" id="147472"/>
    <lineage>
        <taxon>Eukaryota</taxon>
        <taxon>Fungi</taxon>
        <taxon>Fungi incertae sedis</taxon>
        <taxon>Zoopagomycota</taxon>
        <taxon>Kickxellomycotina</taxon>
        <taxon>Kickxellomycetes</taxon>
        <taxon>Kickxellales</taxon>
        <taxon>Kickxellaceae</taxon>
        <taxon>Coemansia</taxon>
    </lineage>
</organism>
<protein>
    <recommendedName>
        <fullName evidence="5">U6 snRNA phosphodiesterase 1</fullName>
    </recommendedName>
    <alternativeName>
        <fullName evidence="6">3'-5' RNA exonuclease USB1</fullName>
    </alternativeName>
</protein>
<reference evidence="8" key="1">
    <citation type="submission" date="2022-07" db="EMBL/GenBank/DDBJ databases">
        <title>Phylogenomic reconstructions and comparative analyses of Kickxellomycotina fungi.</title>
        <authorList>
            <person name="Reynolds N.K."/>
            <person name="Stajich J.E."/>
            <person name="Barry K."/>
            <person name="Grigoriev I.V."/>
            <person name="Crous P."/>
            <person name="Smith M.E."/>
        </authorList>
    </citation>
    <scope>NUCLEOTIDE SEQUENCE</scope>
    <source>
        <strain evidence="8">NBRC 32514</strain>
    </source>
</reference>
<evidence type="ECO:0000256" key="7">
    <source>
        <dbReference type="SAM" id="SignalP"/>
    </source>
</evidence>
<proteinExistence type="predicted"/>
<dbReference type="Proteomes" id="UP001149813">
    <property type="component" value="Unassembled WGS sequence"/>
</dbReference>
<dbReference type="AlphaFoldDB" id="A0A9W7Y7T1"/>
<evidence type="ECO:0000256" key="6">
    <source>
        <dbReference type="ARBA" id="ARBA00030030"/>
    </source>
</evidence>
<dbReference type="InterPro" id="IPR009097">
    <property type="entry name" value="Cyclic_Pdiesterase"/>
</dbReference>
<sequence length="343" mass="37043">MANYILSALFGLLVFAGMPSAQECSGNAAICPNNQDGVSSTYLQCDSWAGTYITVDCPAGQVCFASPTKPNVISCAPPDTGGVPSAGECSTAYAKCADSGKSGSYYSCETWSGKFVNSECPTGLTCYNRKNTPGVVDYQQYDDVGHVRGGWAGHVYLEIRASRQLDQIAARCIHLACSKPEDGMHIAGSQMQPVSSLHISLTRPFYLQEHQIAAFMDALRRATDRCRAFTVGFGGLSTYVNERGDRGFVALDVDAGLDGLADMLDRVDRVMEQMGKRRFFSRPRFHVSVVSADLLDGQNESVMDAVGIMLGTAMQEEILHLAATRIDTLECVFGDKRFSIALG</sequence>
<dbReference type="GO" id="GO:0016829">
    <property type="term" value="F:lyase activity"/>
    <property type="evidence" value="ECO:0007669"/>
    <property type="project" value="UniProtKB-KW"/>
</dbReference>
<evidence type="ECO:0000256" key="2">
    <source>
        <dbReference type="ARBA" id="ARBA00022801"/>
    </source>
</evidence>
<dbReference type="EMBL" id="JANBOJ010000004">
    <property type="protein sequence ID" value="KAJ1725513.1"/>
    <property type="molecule type" value="Genomic_DNA"/>
</dbReference>
<dbReference type="Pfam" id="PF09749">
    <property type="entry name" value="HVSL"/>
    <property type="match status" value="1"/>
</dbReference>
<feature type="signal peptide" evidence="7">
    <location>
        <begin position="1"/>
        <end position="21"/>
    </location>
</feature>
<keyword evidence="1" id="KW-0540">Nuclease</keyword>
<dbReference type="GO" id="GO:0034477">
    <property type="term" value="P:U6 snRNA 3'-end processing"/>
    <property type="evidence" value="ECO:0007669"/>
    <property type="project" value="InterPro"/>
</dbReference>
<dbReference type="GO" id="GO:0000175">
    <property type="term" value="F:3'-5'-RNA exonuclease activity"/>
    <property type="evidence" value="ECO:0007669"/>
    <property type="project" value="TreeGrafter"/>
</dbReference>
<dbReference type="PANTHER" id="PTHR13522">
    <property type="entry name" value="U6 SNRNA PHOSPHODIESTERASE 1"/>
    <property type="match status" value="1"/>
</dbReference>
<evidence type="ECO:0000256" key="3">
    <source>
        <dbReference type="ARBA" id="ARBA00023239"/>
    </source>
</evidence>
<gene>
    <name evidence="8" type="primary">USB1</name>
    <name evidence="8" type="ORF">LPJ53_000328</name>
</gene>
<evidence type="ECO:0000256" key="4">
    <source>
        <dbReference type="ARBA" id="ARBA00023242"/>
    </source>
</evidence>
<keyword evidence="7" id="KW-0732">Signal</keyword>
<dbReference type="SUPFAM" id="SSF55144">
    <property type="entry name" value="LigT-like"/>
    <property type="match status" value="1"/>
</dbReference>
<keyword evidence="4" id="KW-0539">Nucleus</keyword>
<keyword evidence="3" id="KW-0456">Lyase</keyword>
<dbReference type="Gene3D" id="3.90.1140.10">
    <property type="entry name" value="Cyclic phosphodiesterase"/>
    <property type="match status" value="1"/>
</dbReference>
<dbReference type="GO" id="GO:0005634">
    <property type="term" value="C:nucleus"/>
    <property type="evidence" value="ECO:0007669"/>
    <property type="project" value="TreeGrafter"/>
</dbReference>
<keyword evidence="2" id="KW-0378">Hydrolase</keyword>
<dbReference type="InterPro" id="IPR027521">
    <property type="entry name" value="Usb1"/>
</dbReference>
<comment type="caution">
    <text evidence="8">The sequence shown here is derived from an EMBL/GenBank/DDBJ whole genome shotgun (WGS) entry which is preliminary data.</text>
</comment>